<gene>
    <name evidence="1" type="ORF">SCLCIDRAFT_1211564</name>
</gene>
<dbReference type="OrthoDB" id="10251155at2759"/>
<reference evidence="2" key="2">
    <citation type="submission" date="2015-01" db="EMBL/GenBank/DDBJ databases">
        <title>Evolutionary Origins and Diversification of the Mycorrhizal Mutualists.</title>
        <authorList>
            <consortium name="DOE Joint Genome Institute"/>
            <consortium name="Mycorrhizal Genomics Consortium"/>
            <person name="Kohler A."/>
            <person name="Kuo A."/>
            <person name="Nagy L.G."/>
            <person name="Floudas D."/>
            <person name="Copeland A."/>
            <person name="Barry K.W."/>
            <person name="Cichocki N."/>
            <person name="Veneault-Fourrey C."/>
            <person name="LaButti K."/>
            <person name="Lindquist E.A."/>
            <person name="Lipzen A."/>
            <person name="Lundell T."/>
            <person name="Morin E."/>
            <person name="Murat C."/>
            <person name="Riley R."/>
            <person name="Ohm R."/>
            <person name="Sun H."/>
            <person name="Tunlid A."/>
            <person name="Henrissat B."/>
            <person name="Grigoriev I.V."/>
            <person name="Hibbett D.S."/>
            <person name="Martin F."/>
        </authorList>
    </citation>
    <scope>NUCLEOTIDE SEQUENCE [LARGE SCALE GENOMIC DNA]</scope>
    <source>
        <strain evidence="2">Foug A</strain>
    </source>
</reference>
<evidence type="ECO:0000313" key="1">
    <source>
        <dbReference type="EMBL" id="KIM66325.1"/>
    </source>
</evidence>
<dbReference type="InParanoid" id="A0A0C3E0K1"/>
<dbReference type="AlphaFoldDB" id="A0A0C3E0K1"/>
<sequence length="228" mass="26679">MHWRAMTVDNPDVVGMTGPEHRLTSERLHHWEMFTHIDHVFDLVPFWRQAVDAAERGEELRLEEFLDKMEEGGGWRTTNDVWNLLGTREKALRSISDATQMCWDEQDQGWGIQEEWGMAKHGSEERCIAEDKGWGITEPWAMAEHNSDEWGITGVWPPEQESQLAPAHVGVSEDPRVVDDVGEFIDEIARRKAVSEERRRQMHKFFQMPTEQKVREIQAIIKFLRTHH</sequence>
<reference evidence="1 2" key="1">
    <citation type="submission" date="2014-04" db="EMBL/GenBank/DDBJ databases">
        <authorList>
            <consortium name="DOE Joint Genome Institute"/>
            <person name="Kuo A."/>
            <person name="Kohler A."/>
            <person name="Nagy L.G."/>
            <person name="Floudas D."/>
            <person name="Copeland A."/>
            <person name="Barry K.W."/>
            <person name="Cichocki N."/>
            <person name="Veneault-Fourrey C."/>
            <person name="LaButti K."/>
            <person name="Lindquist E.A."/>
            <person name="Lipzen A."/>
            <person name="Lundell T."/>
            <person name="Morin E."/>
            <person name="Murat C."/>
            <person name="Sun H."/>
            <person name="Tunlid A."/>
            <person name="Henrissat B."/>
            <person name="Grigoriev I.V."/>
            <person name="Hibbett D.S."/>
            <person name="Martin F."/>
            <person name="Nordberg H.P."/>
            <person name="Cantor M.N."/>
            <person name="Hua S.X."/>
        </authorList>
    </citation>
    <scope>NUCLEOTIDE SEQUENCE [LARGE SCALE GENOMIC DNA]</scope>
    <source>
        <strain evidence="1 2">Foug A</strain>
    </source>
</reference>
<proteinExistence type="predicted"/>
<organism evidence="1 2">
    <name type="scientific">Scleroderma citrinum Foug A</name>
    <dbReference type="NCBI Taxonomy" id="1036808"/>
    <lineage>
        <taxon>Eukaryota</taxon>
        <taxon>Fungi</taxon>
        <taxon>Dikarya</taxon>
        <taxon>Basidiomycota</taxon>
        <taxon>Agaricomycotina</taxon>
        <taxon>Agaricomycetes</taxon>
        <taxon>Agaricomycetidae</taxon>
        <taxon>Boletales</taxon>
        <taxon>Sclerodermatineae</taxon>
        <taxon>Sclerodermataceae</taxon>
        <taxon>Scleroderma</taxon>
    </lineage>
</organism>
<dbReference type="STRING" id="1036808.A0A0C3E0K1"/>
<dbReference type="HOGENOM" id="CLU_100707_0_0_1"/>
<accession>A0A0C3E0K1</accession>
<dbReference type="EMBL" id="KN822018">
    <property type="protein sequence ID" value="KIM66325.1"/>
    <property type="molecule type" value="Genomic_DNA"/>
</dbReference>
<dbReference type="Proteomes" id="UP000053989">
    <property type="component" value="Unassembled WGS sequence"/>
</dbReference>
<name>A0A0C3E0K1_9AGAM</name>
<keyword evidence="2" id="KW-1185">Reference proteome</keyword>
<protein>
    <submittedName>
        <fullName evidence="1">Uncharacterized protein</fullName>
    </submittedName>
</protein>
<evidence type="ECO:0000313" key="2">
    <source>
        <dbReference type="Proteomes" id="UP000053989"/>
    </source>
</evidence>